<sequence>MPFYTTSGPNLNDPWATDSNSTLCDHGKGDKPKHSSSVLRKKRLRNSKSMPFKASDESHKVDPANPYAYPPDDVLDISTDSVRSMKEAERKALGIPDLLPPNTLFIHRRPSHVSEQTVDTANDPDNLGNWPVPPTVPPAVSLSRRERVHKTETTRPFCRPSREAYPELVGQAAGNRGEFDCSPARLPAQPLVSSNLGRKGSASSAQRPNTRSRDPHAEHVRQRSITIQPSLGSQSTGSSASSHRTLVPSRDVHPQTRERTVTAARKAPTPQPASANRQSMQAPVYLPPSQAYLYTSTTQPSTAFVPPANQYTLNSSSTATLVPSRSTGNPSGVGVQRQASVSSYRSAESGQTGAPGYVTGEYKIREGFRFGR</sequence>
<protein>
    <submittedName>
        <fullName evidence="2">Uncharacterized protein</fullName>
    </submittedName>
</protein>
<dbReference type="HOGENOM" id="CLU_744075_0_0_1"/>
<feature type="compositionally biased region" description="Basic and acidic residues" evidence="1">
    <location>
        <begin position="211"/>
        <end position="221"/>
    </location>
</feature>
<feature type="compositionally biased region" description="Polar residues" evidence="1">
    <location>
        <begin position="337"/>
        <end position="352"/>
    </location>
</feature>
<dbReference type="AlphaFoldDB" id="A0A067Q4R3"/>
<feature type="compositionally biased region" description="Low complexity" evidence="1">
    <location>
        <begin position="63"/>
        <end position="72"/>
    </location>
</feature>
<organism evidence="2 3">
    <name type="scientific">Jaapia argillacea MUCL 33604</name>
    <dbReference type="NCBI Taxonomy" id="933084"/>
    <lineage>
        <taxon>Eukaryota</taxon>
        <taxon>Fungi</taxon>
        <taxon>Dikarya</taxon>
        <taxon>Basidiomycota</taxon>
        <taxon>Agaricomycotina</taxon>
        <taxon>Agaricomycetes</taxon>
        <taxon>Agaricomycetidae</taxon>
        <taxon>Jaapiales</taxon>
        <taxon>Jaapiaceae</taxon>
        <taxon>Jaapia</taxon>
    </lineage>
</organism>
<feature type="region of interest" description="Disordered" evidence="1">
    <location>
        <begin position="180"/>
        <end position="281"/>
    </location>
</feature>
<accession>A0A067Q4R3</accession>
<evidence type="ECO:0000256" key="1">
    <source>
        <dbReference type="SAM" id="MobiDB-lite"/>
    </source>
</evidence>
<dbReference type="Proteomes" id="UP000027265">
    <property type="component" value="Unassembled WGS sequence"/>
</dbReference>
<feature type="compositionally biased region" description="Polar residues" evidence="1">
    <location>
        <begin position="272"/>
        <end position="281"/>
    </location>
</feature>
<name>A0A067Q4R3_9AGAM</name>
<proteinExistence type="predicted"/>
<reference evidence="3" key="1">
    <citation type="journal article" date="2014" name="Proc. Natl. Acad. Sci. U.S.A.">
        <title>Extensive sampling of basidiomycete genomes demonstrates inadequacy of the white-rot/brown-rot paradigm for wood decay fungi.</title>
        <authorList>
            <person name="Riley R."/>
            <person name="Salamov A.A."/>
            <person name="Brown D.W."/>
            <person name="Nagy L.G."/>
            <person name="Floudas D."/>
            <person name="Held B.W."/>
            <person name="Levasseur A."/>
            <person name="Lombard V."/>
            <person name="Morin E."/>
            <person name="Otillar R."/>
            <person name="Lindquist E.A."/>
            <person name="Sun H."/>
            <person name="LaButti K.M."/>
            <person name="Schmutz J."/>
            <person name="Jabbour D."/>
            <person name="Luo H."/>
            <person name="Baker S.E."/>
            <person name="Pisabarro A.G."/>
            <person name="Walton J.D."/>
            <person name="Blanchette R.A."/>
            <person name="Henrissat B."/>
            <person name="Martin F."/>
            <person name="Cullen D."/>
            <person name="Hibbett D.S."/>
            <person name="Grigoriev I.V."/>
        </authorList>
    </citation>
    <scope>NUCLEOTIDE SEQUENCE [LARGE SCALE GENOMIC DNA]</scope>
    <source>
        <strain evidence="3">MUCL 33604</strain>
    </source>
</reference>
<evidence type="ECO:0000313" key="3">
    <source>
        <dbReference type="Proteomes" id="UP000027265"/>
    </source>
</evidence>
<evidence type="ECO:0000313" key="2">
    <source>
        <dbReference type="EMBL" id="KDQ57591.1"/>
    </source>
</evidence>
<gene>
    <name evidence="2" type="ORF">JAAARDRAFT_268666</name>
</gene>
<feature type="compositionally biased region" description="Polar residues" evidence="1">
    <location>
        <begin position="1"/>
        <end position="10"/>
    </location>
</feature>
<feature type="region of interest" description="Disordered" evidence="1">
    <location>
        <begin position="116"/>
        <end position="139"/>
    </location>
</feature>
<dbReference type="EMBL" id="KL197719">
    <property type="protein sequence ID" value="KDQ57591.1"/>
    <property type="molecule type" value="Genomic_DNA"/>
</dbReference>
<feature type="region of interest" description="Disordered" evidence="1">
    <location>
        <begin position="1"/>
        <end position="73"/>
    </location>
</feature>
<feature type="compositionally biased region" description="Polar residues" evidence="1">
    <location>
        <begin position="319"/>
        <end position="330"/>
    </location>
</feature>
<feature type="compositionally biased region" description="Polar residues" evidence="1">
    <location>
        <begin position="191"/>
        <end position="209"/>
    </location>
</feature>
<dbReference type="InParanoid" id="A0A067Q4R3"/>
<feature type="region of interest" description="Disordered" evidence="1">
    <location>
        <begin position="319"/>
        <end position="358"/>
    </location>
</feature>
<keyword evidence="3" id="KW-1185">Reference proteome</keyword>
<feature type="compositionally biased region" description="Low complexity" evidence="1">
    <location>
        <begin position="230"/>
        <end position="242"/>
    </location>
</feature>
<feature type="compositionally biased region" description="Basic and acidic residues" evidence="1">
    <location>
        <begin position="250"/>
        <end position="260"/>
    </location>
</feature>